<evidence type="ECO:0000256" key="1">
    <source>
        <dbReference type="ARBA" id="ARBA00010088"/>
    </source>
</evidence>
<protein>
    <submittedName>
        <fullName evidence="5">Alpha/beta fold hydrolase</fullName>
    </submittedName>
</protein>
<evidence type="ECO:0000313" key="6">
    <source>
        <dbReference type="Proteomes" id="UP001284601"/>
    </source>
</evidence>
<dbReference type="PANTHER" id="PTHR43248:SF25">
    <property type="entry name" value="AB HYDROLASE-1 DOMAIN-CONTAINING PROTEIN-RELATED"/>
    <property type="match status" value="1"/>
</dbReference>
<reference evidence="6" key="1">
    <citation type="submission" date="2023-07" db="EMBL/GenBank/DDBJ databases">
        <title>Conexibacter stalactiti sp. nov., isolated from stalactites in a lava cave and emended description of the genus Conexibacter.</title>
        <authorList>
            <person name="Lee S.D."/>
        </authorList>
    </citation>
    <scope>NUCLEOTIDE SEQUENCE [LARGE SCALE GENOMIC DNA]</scope>
    <source>
        <strain evidence="6">KCTC 39840</strain>
    </source>
</reference>
<dbReference type="InterPro" id="IPR029058">
    <property type="entry name" value="AB_hydrolase_fold"/>
</dbReference>
<feature type="chain" id="PRO_5047455353" evidence="3">
    <location>
        <begin position="29"/>
        <end position="405"/>
    </location>
</feature>
<dbReference type="Gene3D" id="3.40.50.1820">
    <property type="entry name" value="alpha/beta hydrolase"/>
    <property type="match status" value="1"/>
</dbReference>
<dbReference type="InterPro" id="IPR051601">
    <property type="entry name" value="Serine_prot/Carboxylest_S33"/>
</dbReference>
<dbReference type="PANTHER" id="PTHR43248">
    <property type="entry name" value="2-SUCCINYL-6-HYDROXY-2,4-CYCLOHEXADIENE-1-CARBOXYLATE SYNTHASE"/>
    <property type="match status" value="1"/>
</dbReference>
<comment type="similarity">
    <text evidence="1">Belongs to the peptidase S33 family.</text>
</comment>
<keyword evidence="3" id="KW-0732">Signal</keyword>
<feature type="domain" description="AB hydrolase-1" evidence="4">
    <location>
        <begin position="98"/>
        <end position="238"/>
    </location>
</feature>
<organism evidence="5 6">
    <name type="scientific">Conexibacter stalactiti</name>
    <dbReference type="NCBI Taxonomy" id="1940611"/>
    <lineage>
        <taxon>Bacteria</taxon>
        <taxon>Bacillati</taxon>
        <taxon>Actinomycetota</taxon>
        <taxon>Thermoleophilia</taxon>
        <taxon>Solirubrobacterales</taxon>
        <taxon>Conexibacteraceae</taxon>
        <taxon>Conexibacter</taxon>
    </lineage>
</organism>
<feature type="non-terminal residue" evidence="5">
    <location>
        <position position="405"/>
    </location>
</feature>
<dbReference type="InterPro" id="IPR002410">
    <property type="entry name" value="Peptidase_S33"/>
</dbReference>
<dbReference type="GO" id="GO:0016787">
    <property type="term" value="F:hydrolase activity"/>
    <property type="evidence" value="ECO:0007669"/>
    <property type="project" value="UniProtKB-KW"/>
</dbReference>
<evidence type="ECO:0000256" key="3">
    <source>
        <dbReference type="SAM" id="SignalP"/>
    </source>
</evidence>
<dbReference type="InterPro" id="IPR000073">
    <property type="entry name" value="AB_hydrolase_1"/>
</dbReference>
<sequence length="405" mass="41997">MPVQGSSRRLARVAFSIAFATVGSTAAAAAPADAARFALGGCGDGRTVAPAYDDLNADRVTRCARLRVPLDHGGRIPGQLRLSVRALVPRGRPVAGTPVVHLSGGPGEAATRFLDQAGEGLGEALGRRLLVTFDQRGTRDSGALRCPSLQRSGDSDARFDAAVAACARRLGPRRALYGTAASVEDLEALRIALRAPKLILWGTSYGTKLALDYAARHPDGVARLVLDSVVPPAGVDPFMRSSFAAIPRVLRALCAGGACPFTADPAGDLATLVQRMRASGPLRGRWVDHRGRARSIALAPERLLDLLVDGDMDPFARLAFPAAVRAAVDGDLAPLARAVAPPRFGSRGGVSDYAALFLATRCADGPHPWPAATPADQRAAAAAAALAALPPAALAPFDAATVRED</sequence>
<keyword evidence="2 5" id="KW-0378">Hydrolase</keyword>
<dbReference type="Pfam" id="PF00561">
    <property type="entry name" value="Abhydrolase_1"/>
    <property type="match status" value="1"/>
</dbReference>
<dbReference type="EMBL" id="JAWSTH010000111">
    <property type="protein sequence ID" value="MDW5597963.1"/>
    <property type="molecule type" value="Genomic_DNA"/>
</dbReference>
<dbReference type="RefSeq" id="WP_318600433.1">
    <property type="nucleotide sequence ID" value="NZ_JAWSTH010000111.1"/>
</dbReference>
<accession>A0ABU4HXB0</accession>
<proteinExistence type="inferred from homology"/>
<comment type="caution">
    <text evidence="5">The sequence shown here is derived from an EMBL/GenBank/DDBJ whole genome shotgun (WGS) entry which is preliminary data.</text>
</comment>
<name>A0ABU4HXB0_9ACTN</name>
<dbReference type="PRINTS" id="PR00793">
    <property type="entry name" value="PROAMNOPTASE"/>
</dbReference>
<gene>
    <name evidence="5" type="ORF">R7226_26650</name>
</gene>
<dbReference type="Proteomes" id="UP001284601">
    <property type="component" value="Unassembled WGS sequence"/>
</dbReference>
<evidence type="ECO:0000256" key="2">
    <source>
        <dbReference type="ARBA" id="ARBA00022801"/>
    </source>
</evidence>
<evidence type="ECO:0000313" key="5">
    <source>
        <dbReference type="EMBL" id="MDW5597963.1"/>
    </source>
</evidence>
<evidence type="ECO:0000259" key="4">
    <source>
        <dbReference type="Pfam" id="PF00561"/>
    </source>
</evidence>
<feature type="signal peptide" evidence="3">
    <location>
        <begin position="1"/>
        <end position="28"/>
    </location>
</feature>
<dbReference type="SUPFAM" id="SSF53474">
    <property type="entry name" value="alpha/beta-Hydrolases"/>
    <property type="match status" value="1"/>
</dbReference>
<keyword evidence="6" id="KW-1185">Reference proteome</keyword>